<proteinExistence type="inferred from homology"/>
<evidence type="ECO:0000313" key="3">
    <source>
        <dbReference type="Proteomes" id="UP000184452"/>
    </source>
</evidence>
<evidence type="ECO:0000256" key="1">
    <source>
        <dbReference type="ARBA" id="ARBA00007378"/>
    </source>
</evidence>
<dbReference type="Pfam" id="PF02566">
    <property type="entry name" value="OsmC"/>
    <property type="match status" value="1"/>
</dbReference>
<comment type="similarity">
    <text evidence="1">Belongs to the OsmC/Ohr family.</text>
</comment>
<dbReference type="EMBL" id="FQZK01000001">
    <property type="protein sequence ID" value="SHI52727.1"/>
    <property type="molecule type" value="Genomic_DNA"/>
</dbReference>
<gene>
    <name evidence="2" type="ORF">SAMN05421803_101488</name>
</gene>
<dbReference type="RefSeq" id="WP_073374412.1">
    <property type="nucleotide sequence ID" value="NZ_FQZK01000001.1"/>
</dbReference>
<dbReference type="PANTHER" id="PTHR33797">
    <property type="entry name" value="ORGANIC HYDROPEROXIDE RESISTANCE PROTEIN-LIKE"/>
    <property type="match status" value="1"/>
</dbReference>
<dbReference type="Gene3D" id="3.30.300.20">
    <property type="match status" value="1"/>
</dbReference>
<dbReference type="NCBIfam" id="TIGR03561">
    <property type="entry name" value="organ_hyd_perox"/>
    <property type="match status" value="1"/>
</dbReference>
<dbReference type="GO" id="GO:0006979">
    <property type="term" value="P:response to oxidative stress"/>
    <property type="evidence" value="ECO:0007669"/>
    <property type="project" value="InterPro"/>
</dbReference>
<dbReference type="PANTHER" id="PTHR33797:SF2">
    <property type="entry name" value="ORGANIC HYDROPEROXIDE RESISTANCE PROTEIN-LIKE"/>
    <property type="match status" value="1"/>
</dbReference>
<dbReference type="InterPro" id="IPR015946">
    <property type="entry name" value="KH_dom-like_a/b"/>
</dbReference>
<dbReference type="Proteomes" id="UP000184452">
    <property type="component" value="Unassembled WGS sequence"/>
</dbReference>
<accession>A0A1M6BVP1</accession>
<dbReference type="Gene3D" id="2.20.25.10">
    <property type="match status" value="1"/>
</dbReference>
<protein>
    <submittedName>
        <fullName evidence="2">Peroxiredoxin, Ohr subfamily</fullName>
    </submittedName>
</protein>
<dbReference type="SUPFAM" id="SSF82784">
    <property type="entry name" value="OsmC-like"/>
    <property type="match status" value="1"/>
</dbReference>
<name>A0A1M6BVP1_9ACTN</name>
<organism evidence="2 3">
    <name type="scientific">Nocardiopsis flavescens</name>
    <dbReference type="NCBI Taxonomy" id="758803"/>
    <lineage>
        <taxon>Bacteria</taxon>
        <taxon>Bacillati</taxon>
        <taxon>Actinomycetota</taxon>
        <taxon>Actinomycetes</taxon>
        <taxon>Streptosporangiales</taxon>
        <taxon>Nocardiopsidaceae</taxon>
        <taxon>Nocardiopsis</taxon>
    </lineage>
</organism>
<dbReference type="InterPro" id="IPR003718">
    <property type="entry name" value="OsmC/Ohr_fam"/>
</dbReference>
<dbReference type="InterPro" id="IPR019953">
    <property type="entry name" value="OHR"/>
</dbReference>
<keyword evidence="3" id="KW-1185">Reference proteome</keyword>
<sequence>MAYNVMYTANASVTGEGRKGHGRTDDGRLDVELSVPKGVGGDDGPGTNPEQLFAVGYAACFHGALKGVARKDKTNVDGSTIEAHVSLGKSDEGLDIAVELDVTIPGVDQAKAEELVEAAHQMCPYSRATRGNIEVRLTARAG</sequence>
<reference evidence="2 3" key="1">
    <citation type="submission" date="2016-11" db="EMBL/GenBank/DDBJ databases">
        <authorList>
            <person name="Jaros S."/>
            <person name="Januszkiewicz K."/>
            <person name="Wedrychowicz H."/>
        </authorList>
    </citation>
    <scope>NUCLEOTIDE SEQUENCE [LARGE SCALE GENOMIC DNA]</scope>
    <source>
        <strain evidence="2 3">CGMCC 4.5723</strain>
    </source>
</reference>
<dbReference type="OrthoDB" id="9797508at2"/>
<dbReference type="InterPro" id="IPR036102">
    <property type="entry name" value="OsmC/Ohrsf"/>
</dbReference>
<dbReference type="STRING" id="758803.SAMN05421803_101488"/>
<evidence type="ECO:0000313" key="2">
    <source>
        <dbReference type="EMBL" id="SHI52727.1"/>
    </source>
</evidence>
<dbReference type="AlphaFoldDB" id="A0A1M6BVP1"/>